<organism evidence="1 2">
    <name type="scientific">Chitinophaga filiformis</name>
    <name type="common">Myxococcus filiformis</name>
    <name type="synonym">Flexibacter filiformis</name>
    <dbReference type="NCBI Taxonomy" id="104663"/>
    <lineage>
        <taxon>Bacteria</taxon>
        <taxon>Pseudomonadati</taxon>
        <taxon>Bacteroidota</taxon>
        <taxon>Chitinophagia</taxon>
        <taxon>Chitinophagales</taxon>
        <taxon>Chitinophagaceae</taxon>
        <taxon>Chitinophaga</taxon>
    </lineage>
</organism>
<dbReference type="Proteomes" id="UP000199045">
    <property type="component" value="Unassembled WGS sequence"/>
</dbReference>
<name>A0A1G7LVD6_CHIFI</name>
<sequence>MKRYSTMLLLLLITAFGWMGCKKEDIPIDEDGLLITTRAECYVSNFELLGSDFQTVRTKNAVIDTVACTVNVTVFFGTDLKNLFPQFTLVTDAKLDPKITGFTDFSDLANPRTYTVISGNRQVRKTYKVIVTVQPR</sequence>
<dbReference type="AlphaFoldDB" id="A0A1G7LVD6"/>
<dbReference type="PROSITE" id="PS51257">
    <property type="entry name" value="PROKAR_LIPOPROTEIN"/>
    <property type="match status" value="1"/>
</dbReference>
<evidence type="ECO:0000313" key="1">
    <source>
        <dbReference type="EMBL" id="SDF53472.1"/>
    </source>
</evidence>
<dbReference type="Gene3D" id="2.60.40.2340">
    <property type="match status" value="1"/>
</dbReference>
<dbReference type="RefSeq" id="WP_176842202.1">
    <property type="nucleotide sequence ID" value="NZ_FNBN01000002.1"/>
</dbReference>
<accession>A0A1G7LVD6</accession>
<dbReference type="STRING" id="104663.SAMN04488121_102202"/>
<gene>
    <name evidence="1" type="ORF">SAMN04488121_102202</name>
</gene>
<proteinExistence type="predicted"/>
<protein>
    <submittedName>
        <fullName evidence="1">Uncharacterized protein</fullName>
    </submittedName>
</protein>
<reference evidence="2" key="1">
    <citation type="submission" date="2016-10" db="EMBL/GenBank/DDBJ databases">
        <authorList>
            <person name="Varghese N."/>
            <person name="Submissions S."/>
        </authorList>
    </citation>
    <scope>NUCLEOTIDE SEQUENCE [LARGE SCALE GENOMIC DNA]</scope>
    <source>
        <strain evidence="2">DSM 527</strain>
    </source>
</reference>
<evidence type="ECO:0000313" key="2">
    <source>
        <dbReference type="Proteomes" id="UP000199045"/>
    </source>
</evidence>
<dbReference type="EMBL" id="FNBN01000002">
    <property type="protein sequence ID" value="SDF53472.1"/>
    <property type="molecule type" value="Genomic_DNA"/>
</dbReference>